<dbReference type="PANTHER" id="PTHR47043:SF1">
    <property type="entry name" value="UDP-N-ACETYLGLUCOSAMINE TRANSFERASE SUBUNIT ALG13"/>
    <property type="match status" value="1"/>
</dbReference>
<comment type="similarity">
    <text evidence="7">Belongs to the glycosyltransferase 28 family.</text>
</comment>
<evidence type="ECO:0000256" key="7">
    <source>
        <dbReference type="RuleBase" id="RU362128"/>
    </source>
</evidence>
<evidence type="ECO:0000256" key="4">
    <source>
        <dbReference type="ARBA" id="ARBA00024804"/>
    </source>
</evidence>
<keyword evidence="7" id="KW-0808">Transferase</keyword>
<evidence type="ECO:0000256" key="2">
    <source>
        <dbReference type="ARBA" id="ARBA00012614"/>
    </source>
</evidence>
<accession>A0A9P7PY76</accession>
<dbReference type="EC" id="2.4.1.141" evidence="2 7"/>
<dbReference type="GO" id="GO:0006488">
    <property type="term" value="P:dolichol-linked oligosaccharide biosynthetic process"/>
    <property type="evidence" value="ECO:0007669"/>
    <property type="project" value="TreeGrafter"/>
</dbReference>
<dbReference type="InterPro" id="IPR007235">
    <property type="entry name" value="Glyco_trans_28_C"/>
</dbReference>
<sequence>MSSNPSCLPRYCLVTVGATVGFSALTRAALDPNFWIFLHAQDFTALHVQCGPDITWAAALCAQHRDKMPIGFQVDVFDVKQNLLKDEMVLCQARQEERAPGLVISHAGTGTILDAWRLGLPLVVVPNTELLDDHQTEMAHHLAKEGYAVMSSPSVPDLQKATHEAALLWEENKTTRWPAHDTGRKEQSALRLWAIHPGGADGEKVSQLSHG</sequence>
<evidence type="ECO:0000256" key="3">
    <source>
        <dbReference type="ARBA" id="ARBA00017468"/>
    </source>
</evidence>
<comment type="catalytic activity">
    <reaction evidence="6">
        <text>an N-acetyl-alpha-D-glucosaminyl-diphospho-di-trans,poly-cis-dolichol + UDP-N-acetyl-alpha-D-glucosamine = an N,N'-diacetylchitobiosyl-diphospho-di-trans,poly-cis-dolichol + UDP + H(+)</text>
        <dbReference type="Rhea" id="RHEA:23380"/>
        <dbReference type="Rhea" id="RHEA-COMP:19507"/>
        <dbReference type="Rhea" id="RHEA-COMP:19510"/>
        <dbReference type="ChEBI" id="CHEBI:15378"/>
        <dbReference type="ChEBI" id="CHEBI:57269"/>
        <dbReference type="ChEBI" id="CHEBI:57705"/>
        <dbReference type="ChEBI" id="CHEBI:58223"/>
        <dbReference type="ChEBI" id="CHEBI:58427"/>
        <dbReference type="EC" id="2.4.1.141"/>
    </reaction>
</comment>
<name>A0A9P7PY76_9HYPO</name>
<evidence type="ECO:0000313" key="10">
    <source>
        <dbReference type="Proteomes" id="UP000732380"/>
    </source>
</evidence>
<reference evidence="9 10" key="1">
    <citation type="journal article" date="2020" name="bioRxiv">
        <title>Whole genome comparisons of ergot fungi reveals the divergence and evolution of species within the genus Claviceps are the result of varying mechanisms driving genome evolution and host range expansion.</title>
        <authorList>
            <person name="Wyka S.A."/>
            <person name="Mondo S.J."/>
            <person name="Liu M."/>
            <person name="Dettman J."/>
            <person name="Nalam V."/>
            <person name="Broders K.D."/>
        </authorList>
    </citation>
    <scope>NUCLEOTIDE SEQUENCE [LARGE SCALE GENOMIC DNA]</scope>
    <source>
        <strain evidence="9 10">LM576</strain>
    </source>
</reference>
<evidence type="ECO:0000256" key="5">
    <source>
        <dbReference type="ARBA" id="ARBA00032061"/>
    </source>
</evidence>
<keyword evidence="7" id="KW-0256">Endoplasmic reticulum</keyword>
<dbReference type="SUPFAM" id="SSF53756">
    <property type="entry name" value="UDP-Glycosyltransferase/glycogen phosphorylase"/>
    <property type="match status" value="1"/>
</dbReference>
<comment type="function">
    <text evidence="4 7">Involved in protein N-glycosylation. Essential for the second step of the dolichol-linked oligosaccharide pathway.</text>
</comment>
<keyword evidence="7" id="KW-0328">Glycosyltransferase</keyword>
<dbReference type="AlphaFoldDB" id="A0A9P7PY76"/>
<evidence type="ECO:0000256" key="1">
    <source>
        <dbReference type="ARBA" id="ARBA00011198"/>
    </source>
</evidence>
<protein>
    <recommendedName>
        <fullName evidence="3 7">UDP-N-acetylglucosamine transferase subunit ALG13</fullName>
        <ecNumber evidence="2 7">2.4.1.141</ecNumber>
    </recommendedName>
    <alternativeName>
        <fullName evidence="5 7">Asparagine-linked glycosylation protein 13</fullName>
    </alternativeName>
</protein>
<organism evidence="9 10">
    <name type="scientific">Claviceps humidiphila</name>
    <dbReference type="NCBI Taxonomy" id="1294629"/>
    <lineage>
        <taxon>Eukaryota</taxon>
        <taxon>Fungi</taxon>
        <taxon>Dikarya</taxon>
        <taxon>Ascomycota</taxon>
        <taxon>Pezizomycotina</taxon>
        <taxon>Sordariomycetes</taxon>
        <taxon>Hypocreomycetidae</taxon>
        <taxon>Hypocreales</taxon>
        <taxon>Clavicipitaceae</taxon>
        <taxon>Claviceps</taxon>
    </lineage>
</organism>
<evidence type="ECO:0000259" key="8">
    <source>
        <dbReference type="Pfam" id="PF04101"/>
    </source>
</evidence>
<dbReference type="PANTHER" id="PTHR47043">
    <property type="entry name" value="UDP-N-ACETYLGLUCOSAMINE TRANSFERASE SUBUNIT ALG13"/>
    <property type="match status" value="1"/>
</dbReference>
<comment type="subcellular location">
    <subcellularLocation>
        <location evidence="7">Endoplasmic reticulum</location>
    </subcellularLocation>
</comment>
<feature type="domain" description="Glycosyl transferase family 28 C-terminal" evidence="8">
    <location>
        <begin position="12"/>
        <end position="151"/>
    </location>
</feature>
<dbReference type="GO" id="GO:0043541">
    <property type="term" value="C:UDP-N-acetylglucosamine transferase complex"/>
    <property type="evidence" value="ECO:0007669"/>
    <property type="project" value="TreeGrafter"/>
</dbReference>
<gene>
    <name evidence="7" type="primary">ALG13</name>
    <name evidence="9" type="ORF">E4U13_004480</name>
</gene>
<dbReference type="InterPro" id="IPR052474">
    <property type="entry name" value="UDP-GlcNAc_transferase"/>
</dbReference>
<evidence type="ECO:0000256" key="6">
    <source>
        <dbReference type="ARBA" id="ARBA00048184"/>
    </source>
</evidence>
<comment type="caution">
    <text evidence="9">The sequence shown here is derived from an EMBL/GenBank/DDBJ whole genome shotgun (WGS) entry which is preliminary data.</text>
</comment>
<keyword evidence="10" id="KW-1185">Reference proteome</keyword>
<dbReference type="Proteomes" id="UP000732380">
    <property type="component" value="Unassembled WGS sequence"/>
</dbReference>
<dbReference type="Gene3D" id="3.40.50.2000">
    <property type="entry name" value="Glycogen Phosphorylase B"/>
    <property type="match status" value="1"/>
</dbReference>
<dbReference type="GO" id="GO:0004577">
    <property type="term" value="F:N-acetylglucosaminyldiphosphodolichol N-acetylglucosaminyltransferase activity"/>
    <property type="evidence" value="ECO:0007669"/>
    <property type="project" value="UniProtKB-EC"/>
</dbReference>
<evidence type="ECO:0000313" key="9">
    <source>
        <dbReference type="EMBL" id="KAG6112056.1"/>
    </source>
</evidence>
<dbReference type="Pfam" id="PF04101">
    <property type="entry name" value="Glyco_tran_28_C"/>
    <property type="match status" value="1"/>
</dbReference>
<proteinExistence type="inferred from homology"/>
<dbReference type="EMBL" id="SRQM01000351">
    <property type="protein sequence ID" value="KAG6112056.1"/>
    <property type="molecule type" value="Genomic_DNA"/>
</dbReference>
<comment type="subunit">
    <text evidence="1 7">Heterodimer with ALG14 to form a functional enzyme.</text>
</comment>